<dbReference type="PANTHER" id="PTHR43861:SF1">
    <property type="entry name" value="TRANS-ACONITATE 2-METHYLTRANSFERASE"/>
    <property type="match status" value="1"/>
</dbReference>
<proteinExistence type="predicted"/>
<keyword evidence="1 5" id="KW-0489">Methyltransferase</keyword>
<dbReference type="Gene3D" id="2.20.25.110">
    <property type="entry name" value="S-adenosyl-L-methionine-dependent methyltransferases"/>
    <property type="match status" value="1"/>
</dbReference>
<dbReference type="RefSeq" id="WP_071317638.1">
    <property type="nucleotide sequence ID" value="NZ_CP063356.2"/>
</dbReference>
<dbReference type="InterPro" id="IPR041698">
    <property type="entry name" value="Methyltransf_25"/>
</dbReference>
<evidence type="ECO:0000313" key="5">
    <source>
        <dbReference type="EMBL" id="QOY36531.1"/>
    </source>
</evidence>
<gene>
    <name evidence="5" type="ORF">AWH56_002290</name>
    <name evidence="4" type="ORF">AWH56_13855</name>
</gene>
<dbReference type="PANTHER" id="PTHR43861">
    <property type="entry name" value="TRANS-ACONITATE 2-METHYLTRANSFERASE-RELATED"/>
    <property type="match status" value="1"/>
</dbReference>
<dbReference type="Gene3D" id="3.40.50.150">
    <property type="entry name" value="Vaccinia Virus protein VP39"/>
    <property type="match status" value="1"/>
</dbReference>
<keyword evidence="6" id="KW-1185">Reference proteome</keyword>
<evidence type="ECO:0000313" key="4">
    <source>
        <dbReference type="EMBL" id="OIJ13383.1"/>
    </source>
</evidence>
<evidence type="ECO:0000256" key="1">
    <source>
        <dbReference type="ARBA" id="ARBA00022603"/>
    </source>
</evidence>
<dbReference type="OrthoDB" id="9791837at2"/>
<evidence type="ECO:0000259" key="3">
    <source>
        <dbReference type="Pfam" id="PF13649"/>
    </source>
</evidence>
<reference evidence="4 6" key="1">
    <citation type="submission" date="2016-10" db="EMBL/GenBank/DDBJ databases">
        <title>Draft genome sequences of four alkaliphilic bacteria belonging to the Anaerobacillus genus.</title>
        <authorList>
            <person name="Bassil N.M."/>
            <person name="Lloyd J.R."/>
        </authorList>
    </citation>
    <scope>NUCLEOTIDE SEQUENCE [LARGE SCALE GENOMIC DNA]</scope>
    <source>
        <strain evidence="4 6">NB2006</strain>
    </source>
</reference>
<dbReference type="EMBL" id="LQXD01000124">
    <property type="protein sequence ID" value="OIJ13383.1"/>
    <property type="molecule type" value="Genomic_DNA"/>
</dbReference>
<dbReference type="AlphaFoldDB" id="A0A1S2LMP5"/>
<accession>A0A1S2LMP5</accession>
<dbReference type="GO" id="GO:0008168">
    <property type="term" value="F:methyltransferase activity"/>
    <property type="evidence" value="ECO:0007669"/>
    <property type="project" value="UniProtKB-KW"/>
</dbReference>
<reference evidence="5 6" key="3">
    <citation type="journal article" date="2019" name="Int. J. Syst. Evol. Microbiol.">
        <title>Anaerobacillus isosaccharinicus sp. nov., an alkaliphilic bacterium which degrades isosaccharinic acid.</title>
        <authorList>
            <person name="Bassil N.M."/>
            <person name="Lloyd J.R."/>
        </authorList>
    </citation>
    <scope>NUCLEOTIDE SEQUENCE [LARGE SCALE GENOMIC DNA]</scope>
    <source>
        <strain evidence="5 6">NB2006</strain>
    </source>
</reference>
<reference evidence="5 6" key="2">
    <citation type="journal article" date="2017" name="Genome Announc.">
        <title>Draft Genome Sequences of Four Alkaliphilic Bacteria Belonging to the Anaerobacillus Genus.</title>
        <authorList>
            <person name="Bassil N.M."/>
            <person name="Lloyd J.R."/>
        </authorList>
    </citation>
    <scope>NUCLEOTIDE SEQUENCE [LARGE SCALE GENOMIC DNA]</scope>
    <source>
        <strain evidence="5 6">NB2006</strain>
    </source>
</reference>
<protein>
    <submittedName>
        <fullName evidence="5">Class I SAM-dependent methyltransferase</fullName>
    </submittedName>
</protein>
<dbReference type="Pfam" id="PF13649">
    <property type="entry name" value="Methyltransf_25"/>
    <property type="match status" value="1"/>
</dbReference>
<evidence type="ECO:0000256" key="2">
    <source>
        <dbReference type="ARBA" id="ARBA00022679"/>
    </source>
</evidence>
<dbReference type="GO" id="GO:0032259">
    <property type="term" value="P:methylation"/>
    <property type="evidence" value="ECO:0007669"/>
    <property type="project" value="UniProtKB-KW"/>
</dbReference>
<dbReference type="Proteomes" id="UP000180175">
    <property type="component" value="Chromosome"/>
</dbReference>
<reference evidence="5" key="4">
    <citation type="submission" date="2020-10" db="EMBL/GenBank/DDBJ databases">
        <authorList>
            <person name="Bassil N.M."/>
            <person name="Lloyd J.R."/>
        </authorList>
    </citation>
    <scope>NUCLEOTIDE SEQUENCE</scope>
    <source>
        <strain evidence="5">NB2006</strain>
    </source>
</reference>
<dbReference type="KEGG" id="aia:AWH56_002290"/>
<keyword evidence="2 5" id="KW-0808">Transferase</keyword>
<dbReference type="EMBL" id="CP063356">
    <property type="protein sequence ID" value="QOY36531.1"/>
    <property type="molecule type" value="Genomic_DNA"/>
</dbReference>
<feature type="domain" description="Methyltransferase" evidence="3">
    <location>
        <begin position="34"/>
        <end position="131"/>
    </location>
</feature>
<dbReference type="CDD" id="cd02440">
    <property type="entry name" value="AdoMet_MTases"/>
    <property type="match status" value="1"/>
</dbReference>
<name>A0A1S2LMP5_9BACI</name>
<dbReference type="SUPFAM" id="SSF53335">
    <property type="entry name" value="S-adenosyl-L-methionine-dependent methyltransferases"/>
    <property type="match status" value="1"/>
</dbReference>
<dbReference type="InterPro" id="IPR029063">
    <property type="entry name" value="SAM-dependent_MTases_sf"/>
</dbReference>
<organism evidence="4 6">
    <name type="scientific">Anaerobacillus isosaccharinicus</name>
    <dbReference type="NCBI Taxonomy" id="1532552"/>
    <lineage>
        <taxon>Bacteria</taxon>
        <taxon>Bacillati</taxon>
        <taxon>Bacillota</taxon>
        <taxon>Bacilli</taxon>
        <taxon>Bacillales</taxon>
        <taxon>Bacillaceae</taxon>
        <taxon>Anaerobacillus</taxon>
    </lineage>
</organism>
<evidence type="ECO:0000313" key="6">
    <source>
        <dbReference type="Proteomes" id="UP000180175"/>
    </source>
</evidence>
<sequence>MEFYNQLSQYYDIIFPLNKQSVDFIKEHLVDGPVLDLAAGTGNHALALARDGFQVTATDLDENMVVKIKEKAALDEVTIIALPLAMEELDQLKDKSFSTIICLGNSLVHLNSLESVKSVTTTIYDLLDQNGKLMIQIVNYDRVLNEGITELPLINREKEQISFRRIYKHEENKILFKGELTIGGETLENEISLLPITSQQLVDVLTSVGFSKINLFGSFKGEPFEINSPALIIEATKH</sequence>